<dbReference type="AlphaFoldDB" id="A0A975RAN6"/>
<gene>
    <name evidence="2" type="ORF">KEF85_07845</name>
</gene>
<evidence type="ECO:0008006" key="4">
    <source>
        <dbReference type="Google" id="ProtNLM"/>
    </source>
</evidence>
<dbReference type="RefSeq" id="WP_215584738.1">
    <property type="nucleotide sequence ID" value="NZ_CP073754.1"/>
</dbReference>
<evidence type="ECO:0000313" key="2">
    <source>
        <dbReference type="EMBL" id="QWF72347.1"/>
    </source>
</evidence>
<keyword evidence="1" id="KW-0732">Signal</keyword>
<sequence>MLKILLFSTLCLSPLLAHSEAVESGYIGTHGHRLEHLSKELALTADQKAKLETIFQEQSEKFRAIHEESHNRIKQVLDADQFGKWEKLITERKNKFQHRHFNQSPQ</sequence>
<proteinExistence type="predicted"/>
<keyword evidence="3" id="KW-1185">Reference proteome</keyword>
<organism evidence="2 3">
    <name type="scientific">Methylomonas paludis</name>
    <dbReference type="NCBI Taxonomy" id="1173101"/>
    <lineage>
        <taxon>Bacteria</taxon>
        <taxon>Pseudomonadati</taxon>
        <taxon>Pseudomonadota</taxon>
        <taxon>Gammaproteobacteria</taxon>
        <taxon>Methylococcales</taxon>
        <taxon>Methylococcaceae</taxon>
        <taxon>Methylomonas</taxon>
    </lineage>
</organism>
<evidence type="ECO:0000313" key="3">
    <source>
        <dbReference type="Proteomes" id="UP000676649"/>
    </source>
</evidence>
<name>A0A975RAN6_9GAMM</name>
<feature type="signal peptide" evidence="1">
    <location>
        <begin position="1"/>
        <end position="19"/>
    </location>
</feature>
<dbReference type="Gene3D" id="1.20.120.1490">
    <property type="match status" value="1"/>
</dbReference>
<reference evidence="2" key="1">
    <citation type="submission" date="2021-04" db="EMBL/GenBank/DDBJ databases">
        <title>Draft genome sequence data of methanotrophic Methylovulum sp. strain S1L and Methylomonas sp. strain S2AM isolated from boreal lake water columns.</title>
        <authorList>
            <person name="Rissanen A.J."/>
            <person name="Mangayil R."/>
            <person name="Svenning M.M."/>
            <person name="Khanongnuch R."/>
        </authorList>
    </citation>
    <scope>NUCLEOTIDE SEQUENCE</scope>
    <source>
        <strain evidence="2">S2AM</strain>
    </source>
</reference>
<feature type="chain" id="PRO_5037077343" description="LTXXQ motif family protein" evidence="1">
    <location>
        <begin position="20"/>
        <end position="106"/>
    </location>
</feature>
<evidence type="ECO:0000256" key="1">
    <source>
        <dbReference type="SAM" id="SignalP"/>
    </source>
</evidence>
<protein>
    <recommendedName>
        <fullName evidence="4">LTXXQ motif family protein</fullName>
    </recommendedName>
</protein>
<dbReference type="Proteomes" id="UP000676649">
    <property type="component" value="Chromosome"/>
</dbReference>
<accession>A0A975RAN6</accession>
<dbReference type="KEGG" id="mpad:KEF85_07845"/>
<dbReference type="EMBL" id="CP073754">
    <property type="protein sequence ID" value="QWF72347.1"/>
    <property type="molecule type" value="Genomic_DNA"/>
</dbReference>